<protein>
    <recommendedName>
        <fullName evidence="4">DUF4005 domain-containing protein</fullName>
    </recommendedName>
</protein>
<comment type="caution">
    <text evidence="5">The sequence shown here is derived from an EMBL/GenBank/DDBJ whole genome shotgun (WGS) entry which is preliminary data.</text>
</comment>
<name>A0AAN7LH47_TRANT</name>
<reference evidence="5 6" key="1">
    <citation type="journal article" date="2023" name="Hortic Res">
        <title>Pangenome of water caltrop reveals structural variations and asymmetric subgenome divergence after allopolyploidization.</title>
        <authorList>
            <person name="Zhang X."/>
            <person name="Chen Y."/>
            <person name="Wang L."/>
            <person name="Yuan Y."/>
            <person name="Fang M."/>
            <person name="Shi L."/>
            <person name="Lu R."/>
            <person name="Comes H.P."/>
            <person name="Ma Y."/>
            <person name="Chen Y."/>
            <person name="Huang G."/>
            <person name="Zhou Y."/>
            <person name="Zheng Z."/>
            <person name="Qiu Y."/>
        </authorList>
    </citation>
    <scope>NUCLEOTIDE SEQUENCE [LARGE SCALE GENOMIC DNA]</scope>
    <source>
        <strain evidence="5">F231</strain>
    </source>
</reference>
<evidence type="ECO:0000256" key="3">
    <source>
        <dbReference type="ARBA" id="ARBA00024378"/>
    </source>
</evidence>
<dbReference type="Gene3D" id="1.20.5.190">
    <property type="match status" value="1"/>
</dbReference>
<dbReference type="GO" id="GO:0005516">
    <property type="term" value="F:calmodulin binding"/>
    <property type="evidence" value="ECO:0007669"/>
    <property type="project" value="UniProtKB-KW"/>
</dbReference>
<evidence type="ECO:0000313" key="6">
    <source>
        <dbReference type="Proteomes" id="UP001346149"/>
    </source>
</evidence>
<dbReference type="Pfam" id="PF00612">
    <property type="entry name" value="IQ"/>
    <property type="match status" value="1"/>
</dbReference>
<dbReference type="Pfam" id="PF13178">
    <property type="entry name" value="DUF4005"/>
    <property type="match status" value="1"/>
</dbReference>
<dbReference type="CDD" id="cd23767">
    <property type="entry name" value="IQCD"/>
    <property type="match status" value="1"/>
</dbReference>
<evidence type="ECO:0000259" key="4">
    <source>
        <dbReference type="Pfam" id="PF13178"/>
    </source>
</evidence>
<dbReference type="InterPro" id="IPR000048">
    <property type="entry name" value="IQ_motif_EF-hand-BS"/>
</dbReference>
<evidence type="ECO:0000256" key="2">
    <source>
        <dbReference type="ARBA" id="ARBA00024341"/>
    </source>
</evidence>
<organism evidence="5 6">
    <name type="scientific">Trapa natans</name>
    <name type="common">Water chestnut</name>
    <dbReference type="NCBI Taxonomy" id="22666"/>
    <lineage>
        <taxon>Eukaryota</taxon>
        <taxon>Viridiplantae</taxon>
        <taxon>Streptophyta</taxon>
        <taxon>Embryophyta</taxon>
        <taxon>Tracheophyta</taxon>
        <taxon>Spermatophyta</taxon>
        <taxon>Magnoliopsida</taxon>
        <taxon>eudicotyledons</taxon>
        <taxon>Gunneridae</taxon>
        <taxon>Pentapetalae</taxon>
        <taxon>rosids</taxon>
        <taxon>malvids</taxon>
        <taxon>Myrtales</taxon>
        <taxon>Lythraceae</taxon>
        <taxon>Trapa</taxon>
    </lineage>
</organism>
<dbReference type="AlphaFoldDB" id="A0AAN7LH47"/>
<gene>
    <name evidence="5" type="ORF">SAY86_018582</name>
</gene>
<keyword evidence="6" id="KW-1185">Reference proteome</keyword>
<dbReference type="PANTHER" id="PTHR32295:SF212">
    <property type="entry name" value="CALMODULIN BINDING PROTEIN-RELATED"/>
    <property type="match status" value="1"/>
</dbReference>
<dbReference type="InterPro" id="IPR025064">
    <property type="entry name" value="DUF4005"/>
</dbReference>
<comment type="similarity">
    <text evidence="2">Belongs to the IQD family.</text>
</comment>
<comment type="subunit">
    <text evidence="3">Binds to multiple calmodulin (CaM) in the presence of Ca(2+) and CaM-like proteins.</text>
</comment>
<dbReference type="Proteomes" id="UP001346149">
    <property type="component" value="Unassembled WGS sequence"/>
</dbReference>
<accession>A0AAN7LH47</accession>
<sequence length="304" mass="34244">MREDMSGSAMAEGSTCWFSWFKRLFVSAEPEKNPKRWRRLFGRFKAKQHAEIISKNPTICVVLEEQRKRAVTVANATAAAAKAAVAAARAAEEVARLTGASRTHCHTCRRYHIMAAVRIQTAFRAYLARKALRALKGVVRLQAIVRGQAVRRISQPANGITKSNTNTLERRKGIGRSNMELLEKETKIEGLSKREQMKKYSYSFQERRHPRMLEDCGRRSCRLEESSVNATIFSNPTTERRSFCQVKVAGDEISDLPNSPVFPSYMATTESTRGKARSLSTPRLPYKSRCPLSCSYSSSGVQCR</sequence>
<feature type="domain" description="DUF4005" evidence="4">
    <location>
        <begin position="248"/>
        <end position="283"/>
    </location>
</feature>
<proteinExistence type="inferred from homology"/>
<keyword evidence="1" id="KW-0112">Calmodulin-binding</keyword>
<evidence type="ECO:0000256" key="1">
    <source>
        <dbReference type="ARBA" id="ARBA00022860"/>
    </source>
</evidence>
<dbReference type="EMBL" id="JAXQNO010000014">
    <property type="protein sequence ID" value="KAK4784214.1"/>
    <property type="molecule type" value="Genomic_DNA"/>
</dbReference>
<evidence type="ECO:0000313" key="5">
    <source>
        <dbReference type="EMBL" id="KAK4784214.1"/>
    </source>
</evidence>
<dbReference type="PANTHER" id="PTHR32295">
    <property type="entry name" value="IQ-DOMAIN 5-RELATED"/>
    <property type="match status" value="1"/>
</dbReference>
<dbReference type="PROSITE" id="PS50096">
    <property type="entry name" value="IQ"/>
    <property type="match status" value="2"/>
</dbReference>